<evidence type="ECO:0000313" key="4">
    <source>
        <dbReference type="Proteomes" id="UP000014680"/>
    </source>
</evidence>
<dbReference type="AlphaFoldDB" id="A0A0A1TY74"/>
<dbReference type="KEGG" id="eiv:EIN_168900"/>
<evidence type="ECO:0000256" key="2">
    <source>
        <dbReference type="SAM" id="SignalP"/>
    </source>
</evidence>
<feature type="chain" id="PRO_5001980049" evidence="2">
    <location>
        <begin position="17"/>
        <end position="323"/>
    </location>
</feature>
<dbReference type="OrthoDB" id="27100at2759"/>
<gene>
    <name evidence="3" type="ORF">EIN_168900</name>
</gene>
<feature type="signal peptide" evidence="2">
    <location>
        <begin position="1"/>
        <end position="16"/>
    </location>
</feature>
<sequence length="323" mass="36721">MEVFFILSLLFFTAQSSYLEPQPITIPTSFSILSLDQTEITECTTNPHTNIFTAAYLFDSIKNSQIIVTSENSTLSMFLEDHTHTCKSFVLNAPVTIDTSVQYKMVFYSTEQLESHVTVNLAYYNESDPDGKQNMTITDFPFFRYVTVPANSSHIEDFCSNKDTDQDYQVIYGDMYYISAEEDLTLEINTCGHTDMLTAIHVIYENGGKCLNFSDTYLTADLRCGGGMGTRVVVQAHPHSPLRVYAGFLVQSVESRDFLLNVTKLGDAPREQEDWELWLWFGVICGVIIVFVVIVLGSIIIFELVRERAKEQICHCRRFLTLI</sequence>
<dbReference type="EMBL" id="KB207112">
    <property type="protein sequence ID" value="ELP84485.1"/>
    <property type="molecule type" value="Genomic_DNA"/>
</dbReference>
<dbReference type="OMA" id="ITECTTN"/>
<keyword evidence="1" id="KW-1133">Transmembrane helix</keyword>
<dbReference type="VEuPathDB" id="AmoebaDB:EIN_168900"/>
<organism evidence="3 4">
    <name type="scientific">Entamoeba invadens IP1</name>
    <dbReference type="NCBI Taxonomy" id="370355"/>
    <lineage>
        <taxon>Eukaryota</taxon>
        <taxon>Amoebozoa</taxon>
        <taxon>Evosea</taxon>
        <taxon>Archamoebae</taxon>
        <taxon>Mastigamoebida</taxon>
        <taxon>Entamoebidae</taxon>
        <taxon>Entamoeba</taxon>
    </lineage>
</organism>
<dbReference type="Proteomes" id="UP000014680">
    <property type="component" value="Unassembled WGS sequence"/>
</dbReference>
<evidence type="ECO:0000313" key="3">
    <source>
        <dbReference type="EMBL" id="ELP84485.1"/>
    </source>
</evidence>
<evidence type="ECO:0000256" key="1">
    <source>
        <dbReference type="SAM" id="Phobius"/>
    </source>
</evidence>
<keyword evidence="4" id="KW-1185">Reference proteome</keyword>
<dbReference type="GeneID" id="14883630"/>
<feature type="non-terminal residue" evidence="3">
    <location>
        <position position="323"/>
    </location>
</feature>
<feature type="transmembrane region" description="Helical" evidence="1">
    <location>
        <begin position="277"/>
        <end position="302"/>
    </location>
</feature>
<accession>A0A0A1TY74</accession>
<dbReference type="RefSeq" id="XP_004183831.1">
    <property type="nucleotide sequence ID" value="XM_004183783.1"/>
</dbReference>
<protein>
    <submittedName>
        <fullName evidence="3">Uncharacterized protein</fullName>
    </submittedName>
</protein>
<keyword evidence="1" id="KW-0472">Membrane</keyword>
<name>A0A0A1TY74_ENTIV</name>
<reference evidence="3 4" key="1">
    <citation type="submission" date="2012-10" db="EMBL/GenBank/DDBJ databases">
        <authorList>
            <person name="Zafar N."/>
            <person name="Inman J."/>
            <person name="Hall N."/>
            <person name="Lorenzi H."/>
            <person name="Caler E."/>
        </authorList>
    </citation>
    <scope>NUCLEOTIDE SEQUENCE [LARGE SCALE GENOMIC DNA]</scope>
    <source>
        <strain evidence="3 4">IP1</strain>
    </source>
</reference>
<keyword evidence="2" id="KW-0732">Signal</keyword>
<keyword evidence="1" id="KW-0812">Transmembrane</keyword>
<proteinExistence type="predicted"/>